<dbReference type="HOGENOM" id="CLU_033743_4_1_1"/>
<reference evidence="5 6" key="1">
    <citation type="submission" date="2014-04" db="EMBL/GenBank/DDBJ databases">
        <authorList>
            <consortium name="DOE Joint Genome Institute"/>
            <person name="Kuo A."/>
            <person name="Kohler A."/>
            <person name="Costa M.D."/>
            <person name="Nagy L.G."/>
            <person name="Floudas D."/>
            <person name="Copeland A."/>
            <person name="Barry K.W."/>
            <person name="Cichocki N."/>
            <person name="Veneault-Fourrey C."/>
            <person name="LaButti K."/>
            <person name="Lindquist E.A."/>
            <person name="Lipzen A."/>
            <person name="Lundell T."/>
            <person name="Morin E."/>
            <person name="Murat C."/>
            <person name="Sun H."/>
            <person name="Tunlid A."/>
            <person name="Henrissat B."/>
            <person name="Grigoriev I.V."/>
            <person name="Hibbett D.S."/>
            <person name="Martin F."/>
            <person name="Nordberg H.P."/>
            <person name="Cantor M.N."/>
            <person name="Hua S.X."/>
        </authorList>
    </citation>
    <scope>NUCLEOTIDE SEQUENCE [LARGE SCALE GENOMIC DNA]</scope>
    <source>
        <strain evidence="5 6">Marx 270</strain>
    </source>
</reference>
<organism evidence="5 6">
    <name type="scientific">Pisolithus tinctorius Marx 270</name>
    <dbReference type="NCBI Taxonomy" id="870435"/>
    <lineage>
        <taxon>Eukaryota</taxon>
        <taxon>Fungi</taxon>
        <taxon>Dikarya</taxon>
        <taxon>Basidiomycota</taxon>
        <taxon>Agaricomycotina</taxon>
        <taxon>Agaricomycetes</taxon>
        <taxon>Agaricomycetidae</taxon>
        <taxon>Boletales</taxon>
        <taxon>Sclerodermatineae</taxon>
        <taxon>Pisolithaceae</taxon>
        <taxon>Pisolithus</taxon>
    </lineage>
</organism>
<proteinExistence type="predicted"/>
<dbReference type="Gene3D" id="4.10.60.10">
    <property type="entry name" value="Zinc finger, CCHC-type"/>
    <property type="match status" value="1"/>
</dbReference>
<dbReference type="GO" id="GO:0006397">
    <property type="term" value="P:mRNA processing"/>
    <property type="evidence" value="ECO:0007669"/>
    <property type="project" value="UniProtKB-KW"/>
</dbReference>
<accession>A0A0C3NFV6</accession>
<feature type="domain" description="CCHC-type" evidence="4">
    <location>
        <begin position="69"/>
        <end position="84"/>
    </location>
</feature>
<evidence type="ECO:0000256" key="3">
    <source>
        <dbReference type="SAM" id="MobiDB-lite"/>
    </source>
</evidence>
<dbReference type="GO" id="GO:0003676">
    <property type="term" value="F:nucleic acid binding"/>
    <property type="evidence" value="ECO:0007669"/>
    <property type="project" value="InterPro"/>
</dbReference>
<feature type="region of interest" description="Disordered" evidence="3">
    <location>
        <begin position="92"/>
        <end position="113"/>
    </location>
</feature>
<gene>
    <name evidence="5" type="ORF">M404DRAFT_35149</name>
</gene>
<dbReference type="Proteomes" id="UP000054217">
    <property type="component" value="Unassembled WGS sequence"/>
</dbReference>
<dbReference type="OrthoDB" id="5552562at2759"/>
<evidence type="ECO:0000256" key="1">
    <source>
        <dbReference type="ARBA" id="ARBA00022664"/>
    </source>
</evidence>
<dbReference type="AlphaFoldDB" id="A0A0C3NFV6"/>
<keyword evidence="6" id="KW-1185">Reference proteome</keyword>
<dbReference type="InterPro" id="IPR001878">
    <property type="entry name" value="Znf_CCHC"/>
</dbReference>
<reference evidence="6" key="2">
    <citation type="submission" date="2015-01" db="EMBL/GenBank/DDBJ databases">
        <title>Evolutionary Origins and Diversification of the Mycorrhizal Mutualists.</title>
        <authorList>
            <consortium name="DOE Joint Genome Institute"/>
            <consortium name="Mycorrhizal Genomics Consortium"/>
            <person name="Kohler A."/>
            <person name="Kuo A."/>
            <person name="Nagy L.G."/>
            <person name="Floudas D."/>
            <person name="Copeland A."/>
            <person name="Barry K.W."/>
            <person name="Cichocki N."/>
            <person name="Veneault-Fourrey C."/>
            <person name="LaButti K."/>
            <person name="Lindquist E.A."/>
            <person name="Lipzen A."/>
            <person name="Lundell T."/>
            <person name="Morin E."/>
            <person name="Murat C."/>
            <person name="Riley R."/>
            <person name="Ohm R."/>
            <person name="Sun H."/>
            <person name="Tunlid A."/>
            <person name="Henrissat B."/>
            <person name="Grigoriev I.V."/>
            <person name="Hibbett D.S."/>
            <person name="Martin F."/>
        </authorList>
    </citation>
    <scope>NUCLEOTIDE SEQUENCE [LARGE SCALE GENOMIC DNA]</scope>
    <source>
        <strain evidence="6">Marx 270</strain>
    </source>
</reference>
<protein>
    <recommendedName>
        <fullName evidence="4">CCHC-type domain-containing protein</fullName>
    </recommendedName>
</protein>
<dbReference type="EMBL" id="KN832102">
    <property type="protein sequence ID" value="KIN94333.1"/>
    <property type="molecule type" value="Genomic_DNA"/>
</dbReference>
<keyword evidence="2" id="KW-0479">Metal-binding</keyword>
<evidence type="ECO:0000259" key="4">
    <source>
        <dbReference type="PROSITE" id="PS50158"/>
    </source>
</evidence>
<keyword evidence="2" id="KW-0863">Zinc-finger</keyword>
<evidence type="ECO:0000313" key="6">
    <source>
        <dbReference type="Proteomes" id="UP000054217"/>
    </source>
</evidence>
<dbReference type="GO" id="GO:0008270">
    <property type="term" value="F:zinc ion binding"/>
    <property type="evidence" value="ECO:0007669"/>
    <property type="project" value="UniProtKB-KW"/>
</dbReference>
<feature type="compositionally biased region" description="Low complexity" evidence="3">
    <location>
        <begin position="1"/>
        <end position="44"/>
    </location>
</feature>
<sequence>MIDSTSNNKSRGSGNNSQAKTGNNNNSRSSPKPGNSNSSNSSKPKPSKLGKDGKLTPEECKHCIKHNLCMFCGGPGHFAEKCPKKTRKAKAHTVATTEATSALGLGSTPETKK</sequence>
<keyword evidence="2" id="KW-0862">Zinc</keyword>
<feature type="region of interest" description="Disordered" evidence="3">
    <location>
        <begin position="1"/>
        <end position="55"/>
    </location>
</feature>
<keyword evidence="1" id="KW-0507">mRNA processing</keyword>
<evidence type="ECO:0000256" key="2">
    <source>
        <dbReference type="PROSITE-ProRule" id="PRU00047"/>
    </source>
</evidence>
<dbReference type="SUPFAM" id="SSF57756">
    <property type="entry name" value="Retrovirus zinc finger-like domains"/>
    <property type="match status" value="1"/>
</dbReference>
<evidence type="ECO:0000313" key="5">
    <source>
        <dbReference type="EMBL" id="KIN94333.1"/>
    </source>
</evidence>
<name>A0A0C3NFV6_PISTI</name>
<dbReference type="InParanoid" id="A0A0C3NFV6"/>
<dbReference type="InterPro" id="IPR036875">
    <property type="entry name" value="Znf_CCHC_sf"/>
</dbReference>
<dbReference type="PROSITE" id="PS50158">
    <property type="entry name" value="ZF_CCHC"/>
    <property type="match status" value="1"/>
</dbReference>